<dbReference type="SUPFAM" id="SSF52096">
    <property type="entry name" value="ClpP/crotonase"/>
    <property type="match status" value="1"/>
</dbReference>
<dbReference type="InterPro" id="IPR023562">
    <property type="entry name" value="ClpP/TepA"/>
</dbReference>
<comment type="similarity">
    <text evidence="1 6">Belongs to the peptidase S14 family.</text>
</comment>
<name>A0A4Z0GJL8_9BACL</name>
<dbReference type="OrthoDB" id="9806592at2"/>
<dbReference type="PANTHER" id="PTHR10381">
    <property type="entry name" value="ATP-DEPENDENT CLP PROTEASE PROTEOLYTIC SUBUNIT"/>
    <property type="match status" value="1"/>
</dbReference>
<dbReference type="EMBL" id="SRJD01000041">
    <property type="protein sequence ID" value="TGA95715.1"/>
    <property type="molecule type" value="Genomic_DNA"/>
</dbReference>
<dbReference type="GO" id="GO:0009368">
    <property type="term" value="C:endopeptidase Clp complex"/>
    <property type="evidence" value="ECO:0007669"/>
    <property type="project" value="TreeGrafter"/>
</dbReference>
<dbReference type="GO" id="GO:0006515">
    <property type="term" value="P:protein quality control for misfolded or incompletely synthesized proteins"/>
    <property type="evidence" value="ECO:0007669"/>
    <property type="project" value="TreeGrafter"/>
</dbReference>
<keyword evidence="3 8" id="KW-0645">Protease</keyword>
<feature type="compositionally biased region" description="Pro residues" evidence="7">
    <location>
        <begin position="168"/>
        <end position="178"/>
    </location>
</feature>
<dbReference type="InterPro" id="IPR001907">
    <property type="entry name" value="ClpP"/>
</dbReference>
<dbReference type="Proteomes" id="UP000298347">
    <property type="component" value="Unassembled WGS sequence"/>
</dbReference>
<dbReference type="CDD" id="cd07016">
    <property type="entry name" value="S14_ClpP_1"/>
    <property type="match status" value="1"/>
</dbReference>
<evidence type="ECO:0000313" key="8">
    <source>
        <dbReference type="EMBL" id="TGA95715.1"/>
    </source>
</evidence>
<comment type="caution">
    <text evidence="8">The sequence shown here is derived from an EMBL/GenBank/DDBJ whole genome shotgun (WGS) entry which is preliminary data.</text>
</comment>
<dbReference type="NCBIfam" id="NF045542">
    <property type="entry name" value="Clp_rel_HeadMat"/>
    <property type="match status" value="1"/>
</dbReference>
<evidence type="ECO:0000256" key="4">
    <source>
        <dbReference type="ARBA" id="ARBA00022801"/>
    </source>
</evidence>
<reference evidence="8 9" key="1">
    <citation type="journal article" date="2015" name="Int. J. Syst. Evol. Microbiol.">
        <title>Sporolactobacillus shoreae sp. nov. and Sporolactobacillus spathodeae sp. nov., two spore-forming lactic acid bacteria isolated from tree barks in Thailand.</title>
        <authorList>
            <person name="Thamacharoensuk T."/>
            <person name="Kitahara M."/>
            <person name="Ohkuma M."/>
            <person name="Thongchul N."/>
            <person name="Tanasupawat S."/>
        </authorList>
    </citation>
    <scope>NUCLEOTIDE SEQUENCE [LARGE SCALE GENOMIC DNA]</scope>
    <source>
        <strain evidence="8 9">BK92</strain>
    </source>
</reference>
<protein>
    <recommendedName>
        <fullName evidence="6">ATP-dependent Clp protease proteolytic subunit</fullName>
    </recommendedName>
</protein>
<evidence type="ECO:0000256" key="7">
    <source>
        <dbReference type="SAM" id="MobiDB-lite"/>
    </source>
</evidence>
<keyword evidence="5" id="KW-0720">Serine protease</keyword>
<sequence length="195" mass="20501">MGDVSTINLHINSPGGSVFEGVAIGNMLKQNKAQVNVFVDGLAASIASVIAMAGDHIAMPANAMMMIHNPWSYVVGNAADMRKEADDLDHINESMKQTYLAKAGDKLDTDTLGTLMDAETWLSAQEAVGYGLADEVLEANQAAACVSEKLFAKYKHVPAALAGGGDPTPQPGPTPQEPKQPSLLSQKLKILKGSV</sequence>
<dbReference type="InterPro" id="IPR029045">
    <property type="entry name" value="ClpP/crotonase-like_dom_sf"/>
</dbReference>
<evidence type="ECO:0000256" key="6">
    <source>
        <dbReference type="RuleBase" id="RU003567"/>
    </source>
</evidence>
<keyword evidence="4" id="KW-0378">Hydrolase</keyword>
<proteinExistence type="inferred from homology"/>
<evidence type="ECO:0000256" key="5">
    <source>
        <dbReference type="ARBA" id="ARBA00022825"/>
    </source>
</evidence>
<evidence type="ECO:0000313" key="9">
    <source>
        <dbReference type="Proteomes" id="UP000298347"/>
    </source>
</evidence>
<dbReference type="GO" id="GO:0051117">
    <property type="term" value="F:ATPase binding"/>
    <property type="evidence" value="ECO:0007669"/>
    <property type="project" value="TreeGrafter"/>
</dbReference>
<dbReference type="PRINTS" id="PR00127">
    <property type="entry name" value="CLPPROTEASEP"/>
</dbReference>
<gene>
    <name evidence="8" type="ORF">E4665_17675</name>
</gene>
<dbReference type="Pfam" id="PF00574">
    <property type="entry name" value="CLP_protease"/>
    <property type="match status" value="1"/>
</dbReference>
<dbReference type="PANTHER" id="PTHR10381:SF70">
    <property type="entry name" value="ATP-DEPENDENT CLP PROTEASE PROTEOLYTIC SUBUNIT"/>
    <property type="match status" value="1"/>
</dbReference>
<keyword evidence="2" id="KW-0963">Cytoplasm</keyword>
<feature type="region of interest" description="Disordered" evidence="7">
    <location>
        <begin position="161"/>
        <end position="185"/>
    </location>
</feature>
<accession>A0A4Z0GJL8</accession>
<evidence type="ECO:0000256" key="2">
    <source>
        <dbReference type="ARBA" id="ARBA00022490"/>
    </source>
</evidence>
<organism evidence="8 9">
    <name type="scientific">Sporolactobacillus shoreae</name>
    <dbReference type="NCBI Taxonomy" id="1465501"/>
    <lineage>
        <taxon>Bacteria</taxon>
        <taxon>Bacillati</taxon>
        <taxon>Bacillota</taxon>
        <taxon>Bacilli</taxon>
        <taxon>Bacillales</taxon>
        <taxon>Sporolactobacillaceae</taxon>
        <taxon>Sporolactobacillus</taxon>
    </lineage>
</organism>
<dbReference type="AlphaFoldDB" id="A0A4Z0GJL8"/>
<dbReference type="Gene3D" id="3.90.226.10">
    <property type="entry name" value="2-enoyl-CoA Hydratase, Chain A, domain 1"/>
    <property type="match status" value="1"/>
</dbReference>
<evidence type="ECO:0000256" key="1">
    <source>
        <dbReference type="ARBA" id="ARBA00007039"/>
    </source>
</evidence>
<keyword evidence="9" id="KW-1185">Reference proteome</keyword>
<dbReference type="GO" id="GO:0004176">
    <property type="term" value="F:ATP-dependent peptidase activity"/>
    <property type="evidence" value="ECO:0007669"/>
    <property type="project" value="InterPro"/>
</dbReference>
<evidence type="ECO:0000256" key="3">
    <source>
        <dbReference type="ARBA" id="ARBA00022670"/>
    </source>
</evidence>
<dbReference type="GO" id="GO:0004252">
    <property type="term" value="F:serine-type endopeptidase activity"/>
    <property type="evidence" value="ECO:0007669"/>
    <property type="project" value="InterPro"/>
</dbReference>